<organism evidence="2 3">
    <name type="scientific">Corynespora cassiicola Philippines</name>
    <dbReference type="NCBI Taxonomy" id="1448308"/>
    <lineage>
        <taxon>Eukaryota</taxon>
        <taxon>Fungi</taxon>
        <taxon>Dikarya</taxon>
        <taxon>Ascomycota</taxon>
        <taxon>Pezizomycotina</taxon>
        <taxon>Dothideomycetes</taxon>
        <taxon>Pleosporomycetidae</taxon>
        <taxon>Pleosporales</taxon>
        <taxon>Corynesporascaceae</taxon>
        <taxon>Corynespora</taxon>
    </lineage>
</organism>
<dbReference type="STRING" id="1448308.A0A2T2NGX6"/>
<dbReference type="OrthoDB" id="2958217at2759"/>
<dbReference type="InterPro" id="IPR010730">
    <property type="entry name" value="HET"/>
</dbReference>
<dbReference type="AlphaFoldDB" id="A0A2T2NGX6"/>
<dbReference type="EMBL" id="KZ678138">
    <property type="protein sequence ID" value="PSN64694.1"/>
    <property type="molecule type" value="Genomic_DNA"/>
</dbReference>
<dbReference type="Pfam" id="PF06985">
    <property type="entry name" value="HET"/>
    <property type="match status" value="1"/>
</dbReference>
<name>A0A2T2NGX6_CORCC</name>
<dbReference type="PANTHER" id="PTHR33112:SF10">
    <property type="entry name" value="TOL"/>
    <property type="match status" value="1"/>
</dbReference>
<gene>
    <name evidence="2" type="ORF">BS50DRAFT_636836</name>
</gene>
<reference evidence="2 3" key="1">
    <citation type="journal article" date="2018" name="Front. Microbiol.">
        <title>Genome-Wide Analysis of Corynespora cassiicola Leaf Fall Disease Putative Effectors.</title>
        <authorList>
            <person name="Lopez D."/>
            <person name="Ribeiro S."/>
            <person name="Label P."/>
            <person name="Fumanal B."/>
            <person name="Venisse J.S."/>
            <person name="Kohler A."/>
            <person name="de Oliveira R.R."/>
            <person name="Labutti K."/>
            <person name="Lipzen A."/>
            <person name="Lail K."/>
            <person name="Bauer D."/>
            <person name="Ohm R.A."/>
            <person name="Barry K.W."/>
            <person name="Spatafora J."/>
            <person name="Grigoriev I.V."/>
            <person name="Martin F.M."/>
            <person name="Pujade-Renaud V."/>
        </authorList>
    </citation>
    <scope>NUCLEOTIDE SEQUENCE [LARGE SCALE GENOMIC DNA]</scope>
    <source>
        <strain evidence="2 3">Philippines</strain>
    </source>
</reference>
<sequence length="784" mass="89269">MPKRARDDMDAKDDFVIFRMTHRDGRHYIYVAISQERWLSGKNQDPKFYGQGGTVGMVETGLNEEMEGVVRAQLREMVDTGGYVMVDAVQMAGIGRATKRRRVEFIDRREREQSPDGLASEFLCRCCKEVVRTSAVLNREARSMGTVQNLGVGGEITVQEEVEAPWVGSKVNVYKHHERLGRLKLSALSGCHLCSLIDVPDPTVSIPYDENSTTPYVLKVMYGRDHRMGPGVIVLDLNVRPRVSRAVQLEWGKPPQQFSRTVTCNSTNSEPVIELSKKWLNDCLQYHVECRMRASTSTDFIPTRLLQVKVSGSIIQSIQLVFGNKLPYGTEYLTLSHCWGGAEILKLKKDSLVPFQSHVPVDELPKNFVDAAILTAQLGYDYIWIDSLCIIQDSPEDWAEEAARMGAVYRHSVCTIAAAGANDSHGGCFTDRAYLSITPCQLVSDTPEKPGVYASEIFKNNKNLLHTKLHTRAWVVQERCLSIRTLNFGSPIISWECIETEASEQQPRMVSTSYANSVKRTFNDLISDSSREWIDAWWKLISEYSSCDITFKTDKWPAMKGLATEIENECAQDLVHGLWAHNFTDDLLWTIYYPELKRLDISVPSWSWLGVDGQVWKRKYDYDNEHYLEATAFLPAPVNSQITGSRSDQYSFEISVTGRMLPIEWAFDTQKDPKHTPGYNFRFVDGIAAEGPGARLRWVGRWIPDVKLDLSSGERWEAWAIQFVKTRDKQEWKSRAGLIVSPVPGRLNFFKRIGFYEIGWRDDTHVDENLPKKFFGFRETVTLV</sequence>
<dbReference type="Proteomes" id="UP000240883">
    <property type="component" value="Unassembled WGS sequence"/>
</dbReference>
<evidence type="ECO:0000313" key="2">
    <source>
        <dbReference type="EMBL" id="PSN64694.1"/>
    </source>
</evidence>
<evidence type="ECO:0000259" key="1">
    <source>
        <dbReference type="Pfam" id="PF06985"/>
    </source>
</evidence>
<feature type="domain" description="Heterokaryon incompatibility" evidence="1">
    <location>
        <begin position="332"/>
        <end position="478"/>
    </location>
</feature>
<protein>
    <submittedName>
        <fullName evidence="2">HET-domain-containing protein</fullName>
    </submittedName>
</protein>
<evidence type="ECO:0000313" key="3">
    <source>
        <dbReference type="Proteomes" id="UP000240883"/>
    </source>
</evidence>
<keyword evidence="3" id="KW-1185">Reference proteome</keyword>
<accession>A0A2T2NGX6</accession>
<proteinExistence type="predicted"/>
<dbReference type="PANTHER" id="PTHR33112">
    <property type="entry name" value="DOMAIN PROTEIN, PUTATIVE-RELATED"/>
    <property type="match status" value="1"/>
</dbReference>